<dbReference type="AlphaFoldDB" id="X1LF12"/>
<name>X1LF12_9ZZZZ</name>
<sequence length="33" mass="3855">FMLENKRPPIIEDIKPPPDIAFYVEREGLVNVD</sequence>
<gene>
    <name evidence="1" type="ORF">S06H3_00394</name>
</gene>
<comment type="caution">
    <text evidence="1">The sequence shown here is derived from an EMBL/GenBank/DDBJ whole genome shotgun (WGS) entry which is preliminary data.</text>
</comment>
<organism evidence="1">
    <name type="scientific">marine sediment metagenome</name>
    <dbReference type="NCBI Taxonomy" id="412755"/>
    <lineage>
        <taxon>unclassified sequences</taxon>
        <taxon>metagenomes</taxon>
        <taxon>ecological metagenomes</taxon>
    </lineage>
</organism>
<protein>
    <submittedName>
        <fullName evidence="1">Uncharacterized protein</fullName>
    </submittedName>
</protein>
<accession>X1LF12</accession>
<dbReference type="EMBL" id="BARV01000066">
    <property type="protein sequence ID" value="GAH92738.1"/>
    <property type="molecule type" value="Genomic_DNA"/>
</dbReference>
<feature type="non-terminal residue" evidence="1">
    <location>
        <position position="1"/>
    </location>
</feature>
<reference evidence="1" key="1">
    <citation type="journal article" date="2014" name="Front. Microbiol.">
        <title>High frequency of phylogenetically diverse reductive dehalogenase-homologous genes in deep subseafloor sedimentary metagenomes.</title>
        <authorList>
            <person name="Kawai M."/>
            <person name="Futagami T."/>
            <person name="Toyoda A."/>
            <person name="Takaki Y."/>
            <person name="Nishi S."/>
            <person name="Hori S."/>
            <person name="Arai W."/>
            <person name="Tsubouchi T."/>
            <person name="Morono Y."/>
            <person name="Uchiyama I."/>
            <person name="Ito T."/>
            <person name="Fujiyama A."/>
            <person name="Inagaki F."/>
            <person name="Takami H."/>
        </authorList>
    </citation>
    <scope>NUCLEOTIDE SEQUENCE</scope>
    <source>
        <strain evidence="1">Expedition CK06-06</strain>
    </source>
</reference>
<evidence type="ECO:0000313" key="1">
    <source>
        <dbReference type="EMBL" id="GAH92738.1"/>
    </source>
</evidence>
<proteinExistence type="predicted"/>